<gene>
    <name evidence="2" type="ORF">B0I29_129118</name>
</gene>
<evidence type="ECO:0000313" key="2">
    <source>
        <dbReference type="EMBL" id="RAK26082.1"/>
    </source>
</evidence>
<proteinExistence type="predicted"/>
<evidence type="ECO:0000313" key="3">
    <source>
        <dbReference type="Proteomes" id="UP000249341"/>
    </source>
</evidence>
<protein>
    <submittedName>
        <fullName evidence="2">Uncharacterized protein</fullName>
    </submittedName>
</protein>
<keyword evidence="3" id="KW-1185">Reference proteome</keyword>
<organism evidence="2 3">
    <name type="scientific">Actinoplanes lutulentus</name>
    <dbReference type="NCBI Taxonomy" id="1287878"/>
    <lineage>
        <taxon>Bacteria</taxon>
        <taxon>Bacillati</taxon>
        <taxon>Actinomycetota</taxon>
        <taxon>Actinomycetes</taxon>
        <taxon>Micromonosporales</taxon>
        <taxon>Micromonosporaceae</taxon>
        <taxon>Actinoplanes</taxon>
    </lineage>
</organism>
<name>A0A327Z1U4_9ACTN</name>
<dbReference type="Proteomes" id="UP000249341">
    <property type="component" value="Unassembled WGS sequence"/>
</dbReference>
<dbReference type="AlphaFoldDB" id="A0A327Z1U4"/>
<reference evidence="2 3" key="1">
    <citation type="submission" date="2018-06" db="EMBL/GenBank/DDBJ databases">
        <title>Genomic Encyclopedia of Type Strains, Phase III (KMG-III): the genomes of soil and plant-associated and newly described type strains.</title>
        <authorList>
            <person name="Whitman W."/>
        </authorList>
    </citation>
    <scope>NUCLEOTIDE SEQUENCE [LARGE SCALE GENOMIC DNA]</scope>
    <source>
        <strain evidence="2 3">CGMCC 4.7090</strain>
    </source>
</reference>
<feature type="region of interest" description="Disordered" evidence="1">
    <location>
        <begin position="28"/>
        <end position="47"/>
    </location>
</feature>
<accession>A0A327Z1U4</accession>
<dbReference type="EMBL" id="QLMJ01000029">
    <property type="protein sequence ID" value="RAK26082.1"/>
    <property type="molecule type" value="Genomic_DNA"/>
</dbReference>
<comment type="caution">
    <text evidence="2">The sequence shown here is derived from an EMBL/GenBank/DDBJ whole genome shotgun (WGS) entry which is preliminary data.</text>
</comment>
<evidence type="ECO:0000256" key="1">
    <source>
        <dbReference type="SAM" id="MobiDB-lite"/>
    </source>
</evidence>
<sequence>MNECPPRGFLDALLERMVMETRQAAQHREAAETFSAGRVDSAGGRTR</sequence>